<organism evidence="1 2">
    <name type="scientific">Podospora didyma</name>
    <dbReference type="NCBI Taxonomy" id="330526"/>
    <lineage>
        <taxon>Eukaryota</taxon>
        <taxon>Fungi</taxon>
        <taxon>Dikarya</taxon>
        <taxon>Ascomycota</taxon>
        <taxon>Pezizomycotina</taxon>
        <taxon>Sordariomycetes</taxon>
        <taxon>Sordariomycetidae</taxon>
        <taxon>Sordariales</taxon>
        <taxon>Podosporaceae</taxon>
        <taxon>Podospora</taxon>
    </lineage>
</organism>
<proteinExistence type="predicted"/>
<dbReference type="Proteomes" id="UP001285441">
    <property type="component" value="Unassembled WGS sequence"/>
</dbReference>
<accession>A0AAE0P521</accession>
<protein>
    <submittedName>
        <fullName evidence="1">Uncharacterized protein</fullName>
    </submittedName>
</protein>
<gene>
    <name evidence="1" type="ORF">B0H63DRAFT_554827</name>
</gene>
<sequence>MDHQERPQPANRLDKLPVETALHIWEDVARMQEKVVVLWRCKANADEEAFCFNCASKNIPPGLRDKVYYRICGDEPGSVIVAHPGSSDIDVLINPTTDTLILDDTAFDDLILSYELSDDGLPESDCLPPCLQSLPLLDKIQHIAARWNMVQFEAEMAIALGRIFPGLRTITLLLPTFDGGRTIEDKLLGQQLLNYSSLADVPPTFMVPPMSCFEKEYGYTNKKTPLQMWSIHKYQANRFLRCPAENQSLRQWHARGCRTIGVSYGTFFQNKISVTGKFVMLERASSGKMSG</sequence>
<reference evidence="1" key="1">
    <citation type="journal article" date="2023" name="Mol. Phylogenet. Evol.">
        <title>Genome-scale phylogeny and comparative genomics of the fungal order Sordariales.</title>
        <authorList>
            <person name="Hensen N."/>
            <person name="Bonometti L."/>
            <person name="Westerberg I."/>
            <person name="Brannstrom I.O."/>
            <person name="Guillou S."/>
            <person name="Cros-Aarteil S."/>
            <person name="Calhoun S."/>
            <person name="Haridas S."/>
            <person name="Kuo A."/>
            <person name="Mondo S."/>
            <person name="Pangilinan J."/>
            <person name="Riley R."/>
            <person name="LaButti K."/>
            <person name="Andreopoulos B."/>
            <person name="Lipzen A."/>
            <person name="Chen C."/>
            <person name="Yan M."/>
            <person name="Daum C."/>
            <person name="Ng V."/>
            <person name="Clum A."/>
            <person name="Steindorff A."/>
            <person name="Ohm R.A."/>
            <person name="Martin F."/>
            <person name="Silar P."/>
            <person name="Natvig D.O."/>
            <person name="Lalanne C."/>
            <person name="Gautier V."/>
            <person name="Ament-Velasquez S.L."/>
            <person name="Kruys A."/>
            <person name="Hutchinson M.I."/>
            <person name="Powell A.J."/>
            <person name="Barry K."/>
            <person name="Miller A.N."/>
            <person name="Grigoriev I.V."/>
            <person name="Debuchy R."/>
            <person name="Gladieux P."/>
            <person name="Hiltunen Thoren M."/>
            <person name="Johannesson H."/>
        </authorList>
    </citation>
    <scope>NUCLEOTIDE SEQUENCE</scope>
    <source>
        <strain evidence="1">CBS 232.78</strain>
    </source>
</reference>
<keyword evidence="2" id="KW-1185">Reference proteome</keyword>
<dbReference type="EMBL" id="JAULSW010000001">
    <property type="protein sequence ID" value="KAK3393462.1"/>
    <property type="molecule type" value="Genomic_DNA"/>
</dbReference>
<evidence type="ECO:0000313" key="1">
    <source>
        <dbReference type="EMBL" id="KAK3393462.1"/>
    </source>
</evidence>
<reference evidence="1" key="2">
    <citation type="submission" date="2023-06" db="EMBL/GenBank/DDBJ databases">
        <authorList>
            <consortium name="Lawrence Berkeley National Laboratory"/>
            <person name="Haridas S."/>
            <person name="Hensen N."/>
            <person name="Bonometti L."/>
            <person name="Westerberg I."/>
            <person name="Brannstrom I.O."/>
            <person name="Guillou S."/>
            <person name="Cros-Aarteil S."/>
            <person name="Calhoun S."/>
            <person name="Kuo A."/>
            <person name="Mondo S."/>
            <person name="Pangilinan J."/>
            <person name="Riley R."/>
            <person name="LaButti K."/>
            <person name="Andreopoulos B."/>
            <person name="Lipzen A."/>
            <person name="Chen C."/>
            <person name="Yanf M."/>
            <person name="Daum C."/>
            <person name="Ng V."/>
            <person name="Clum A."/>
            <person name="Steindorff A."/>
            <person name="Ohm R."/>
            <person name="Martin F."/>
            <person name="Silar P."/>
            <person name="Natvig D."/>
            <person name="Lalanne C."/>
            <person name="Gautier V."/>
            <person name="Ament-velasquez S.L."/>
            <person name="Kruys A."/>
            <person name="Hutchinson M.I."/>
            <person name="Powell A.J."/>
            <person name="Barry K."/>
            <person name="Miller A.N."/>
            <person name="Grigoriev I.V."/>
            <person name="Debuchy R."/>
            <person name="Gladieux P."/>
            <person name="Thoren M.H."/>
            <person name="Johannesson H."/>
        </authorList>
    </citation>
    <scope>NUCLEOTIDE SEQUENCE</scope>
    <source>
        <strain evidence="1">CBS 232.78</strain>
    </source>
</reference>
<dbReference type="AlphaFoldDB" id="A0AAE0P521"/>
<evidence type="ECO:0000313" key="2">
    <source>
        <dbReference type="Proteomes" id="UP001285441"/>
    </source>
</evidence>
<name>A0AAE0P521_9PEZI</name>
<comment type="caution">
    <text evidence="1">The sequence shown here is derived from an EMBL/GenBank/DDBJ whole genome shotgun (WGS) entry which is preliminary data.</text>
</comment>